<evidence type="ECO:0000313" key="6">
    <source>
        <dbReference type="Proteomes" id="UP001238973"/>
    </source>
</evidence>
<keyword evidence="5" id="KW-0347">Helicase</keyword>
<dbReference type="GO" id="GO:0016887">
    <property type="term" value="F:ATP hydrolysis activity"/>
    <property type="evidence" value="ECO:0007669"/>
    <property type="project" value="TreeGrafter"/>
</dbReference>
<keyword evidence="2" id="KW-0067">ATP-binding</keyword>
<dbReference type="SMART" id="SM00487">
    <property type="entry name" value="DEXDc"/>
    <property type="match status" value="1"/>
</dbReference>
<dbReference type="InterPro" id="IPR001650">
    <property type="entry name" value="Helicase_C-like"/>
</dbReference>
<proteinExistence type="predicted"/>
<keyword evidence="5" id="KW-0378">Hydrolase</keyword>
<dbReference type="AlphaFoldDB" id="A0AAJ1QLZ6"/>
<evidence type="ECO:0000256" key="2">
    <source>
        <dbReference type="ARBA" id="ARBA00022840"/>
    </source>
</evidence>
<dbReference type="Gene3D" id="3.40.50.300">
    <property type="entry name" value="P-loop containing nucleotide triphosphate hydrolases"/>
    <property type="match status" value="2"/>
</dbReference>
<protein>
    <submittedName>
        <fullName evidence="5">DEAD/DEAH box helicase</fullName>
    </submittedName>
</protein>
<name>A0AAJ1QLZ6_9BACI</name>
<dbReference type="InterPro" id="IPR011545">
    <property type="entry name" value="DEAD/DEAH_box_helicase_dom"/>
</dbReference>
<dbReference type="GO" id="GO:0005524">
    <property type="term" value="F:ATP binding"/>
    <property type="evidence" value="ECO:0007669"/>
    <property type="project" value="UniProtKB-KW"/>
</dbReference>
<accession>A0AAJ1QLZ6</accession>
<dbReference type="SUPFAM" id="SSF52540">
    <property type="entry name" value="P-loop containing nucleoside triphosphate hydrolases"/>
    <property type="match status" value="1"/>
</dbReference>
<dbReference type="GO" id="GO:0004386">
    <property type="term" value="F:helicase activity"/>
    <property type="evidence" value="ECO:0007669"/>
    <property type="project" value="UniProtKB-KW"/>
</dbReference>
<evidence type="ECO:0000259" key="4">
    <source>
        <dbReference type="PROSITE" id="PS51194"/>
    </source>
</evidence>
<sequence>MRSVQESSIPALLTGDNAIIQAATAGGKTEAAFFPILSIIHDEALSPLSAIYISPIRALLNNQEYRLKKLGSLVGVDAFKWHGEVSLGDKKHFKNDPEHIMATTPESLEVLLMNGSKPCSKLFKNTRFIVIDEIHYFAGNARGIQLMSVIERIQQYSQYDIQRIGLSATIGNPNDLLNWMQGTSQRNQSWVQPPANSKRKTKLFVRHVDEWSDEELSRKVIPVLKQQKSLFFADSRSIAEKIANTINDLGVKSRLHHSSISKVHREQTETLLQRESELMVACTSTMELGIDVGDLDVILQYNAPNTVSSFLQRLGRTGRREGRSAHYEFLTVNKEAVLRSISLIELAREKWVESVSFHTHSYHVLIQQIFSTVREKQGATQKQLLSLLNGKINFRSINENNLLQFLDEIIKNNYLSIVDGMYFLSDELEEKLARKNFLDLCSVFETTQEFTVKYQNREIGTLDSWFVQAYYKENEPFLFVLNGYVWKLEELDKKRFIIHVNEADKGAIPLWQGSSRKTSFEITQKILKVLSSHDNYPYIDQDASQRLTEYRTDFQYFGMKPGVMVIEEEPKGFTLHTFAGDEVNFTLATLLKHYTGAEVKSDYQKVKFKLEGSSYVRLEKIIEEIKTNTTEEELLELIKYVGNIKIAKFQKYLPDFAEKLFLVEQLFNLKRLKDFFNNIVIEIRSL</sequence>
<organism evidence="5 6">
    <name type="scientific">Peribacillus frigoritolerans</name>
    <dbReference type="NCBI Taxonomy" id="450367"/>
    <lineage>
        <taxon>Bacteria</taxon>
        <taxon>Bacillati</taxon>
        <taxon>Bacillota</taxon>
        <taxon>Bacilli</taxon>
        <taxon>Bacillales</taxon>
        <taxon>Bacillaceae</taxon>
        <taxon>Peribacillus</taxon>
    </lineage>
</organism>
<comment type="caution">
    <text evidence="5">The sequence shown here is derived from an EMBL/GenBank/DDBJ whole genome shotgun (WGS) entry which is preliminary data.</text>
</comment>
<dbReference type="SMART" id="SM00490">
    <property type="entry name" value="HELICc"/>
    <property type="match status" value="1"/>
</dbReference>
<evidence type="ECO:0000259" key="3">
    <source>
        <dbReference type="PROSITE" id="PS51192"/>
    </source>
</evidence>
<dbReference type="Proteomes" id="UP001238973">
    <property type="component" value="Unassembled WGS sequence"/>
</dbReference>
<gene>
    <name evidence="5" type="ORF">QUF85_10695</name>
</gene>
<dbReference type="GO" id="GO:0003677">
    <property type="term" value="F:DNA binding"/>
    <property type="evidence" value="ECO:0007669"/>
    <property type="project" value="TreeGrafter"/>
</dbReference>
<dbReference type="PROSITE" id="PS51194">
    <property type="entry name" value="HELICASE_CTER"/>
    <property type="match status" value="1"/>
</dbReference>
<feature type="domain" description="Helicase C-terminal" evidence="4">
    <location>
        <begin position="215"/>
        <end position="363"/>
    </location>
</feature>
<dbReference type="PANTHER" id="PTHR47962:SF5">
    <property type="entry name" value="ATP-DEPENDENT HELICASE LHR-RELATED"/>
    <property type="match status" value="1"/>
</dbReference>
<dbReference type="Pfam" id="PF00271">
    <property type="entry name" value="Helicase_C"/>
    <property type="match status" value="1"/>
</dbReference>
<dbReference type="Pfam" id="PF00270">
    <property type="entry name" value="DEAD"/>
    <property type="match status" value="1"/>
</dbReference>
<dbReference type="PROSITE" id="PS51192">
    <property type="entry name" value="HELICASE_ATP_BIND_1"/>
    <property type="match status" value="1"/>
</dbReference>
<dbReference type="PANTHER" id="PTHR47962">
    <property type="entry name" value="ATP-DEPENDENT HELICASE LHR-RELATED-RELATED"/>
    <property type="match status" value="1"/>
</dbReference>
<dbReference type="InterPro" id="IPR027417">
    <property type="entry name" value="P-loop_NTPase"/>
</dbReference>
<dbReference type="InterPro" id="IPR052511">
    <property type="entry name" value="ATP-dep_Helicase"/>
</dbReference>
<evidence type="ECO:0000313" key="5">
    <source>
        <dbReference type="EMBL" id="MDM5283772.1"/>
    </source>
</evidence>
<reference evidence="5" key="1">
    <citation type="submission" date="2023-06" db="EMBL/GenBank/DDBJ databases">
        <title>Comparative genomics of Bacillaceae isolates and their secondary metabolite potential.</title>
        <authorList>
            <person name="Song L."/>
            <person name="Nielsen L.J."/>
            <person name="Mohite O."/>
            <person name="Xu X."/>
            <person name="Weber T."/>
            <person name="Kovacs A.T."/>
        </authorList>
    </citation>
    <scope>NUCLEOTIDE SEQUENCE</scope>
    <source>
        <strain evidence="5">G1S1</strain>
    </source>
</reference>
<dbReference type="InterPro" id="IPR014001">
    <property type="entry name" value="Helicase_ATP-bd"/>
</dbReference>
<keyword evidence="1" id="KW-0547">Nucleotide-binding</keyword>
<feature type="domain" description="Helicase ATP-binding" evidence="3">
    <location>
        <begin position="9"/>
        <end position="188"/>
    </location>
</feature>
<dbReference type="RefSeq" id="WP_289349556.1">
    <property type="nucleotide sequence ID" value="NZ_JAUCFI010000003.1"/>
</dbReference>
<dbReference type="EMBL" id="JAUCFI010000003">
    <property type="protein sequence ID" value="MDM5283772.1"/>
    <property type="molecule type" value="Genomic_DNA"/>
</dbReference>
<evidence type="ECO:0000256" key="1">
    <source>
        <dbReference type="ARBA" id="ARBA00022741"/>
    </source>
</evidence>